<dbReference type="SUPFAM" id="SSF52047">
    <property type="entry name" value="RNI-like"/>
    <property type="match status" value="3"/>
</dbReference>
<dbReference type="InterPro" id="IPR032675">
    <property type="entry name" value="LRR_dom_sf"/>
</dbReference>
<dbReference type="SUPFAM" id="SSF52058">
    <property type="entry name" value="L domain-like"/>
    <property type="match status" value="1"/>
</dbReference>
<feature type="domain" description="F-box" evidence="2">
    <location>
        <begin position="878"/>
        <end position="931"/>
    </location>
</feature>
<dbReference type="STRING" id="65489.A0A0D3HJF8"/>
<name>A0A0D3HJF8_9ORYZ</name>
<dbReference type="SUPFAM" id="SSF81383">
    <property type="entry name" value="F-box domain"/>
    <property type="match status" value="6"/>
</dbReference>
<dbReference type="Proteomes" id="UP000026960">
    <property type="component" value="Chromosome 11"/>
</dbReference>
<evidence type="ECO:0000256" key="1">
    <source>
        <dbReference type="SAM" id="MobiDB-lite"/>
    </source>
</evidence>
<feature type="domain" description="F-box" evidence="2">
    <location>
        <begin position="12"/>
        <end position="66"/>
    </location>
</feature>
<dbReference type="CDD" id="cd22160">
    <property type="entry name" value="F-box_AtFBL13-like"/>
    <property type="match status" value="6"/>
</dbReference>
<dbReference type="Pfam" id="PF00646">
    <property type="entry name" value="F-box"/>
    <property type="match status" value="6"/>
</dbReference>
<dbReference type="InterPro" id="IPR036047">
    <property type="entry name" value="F-box-like_dom_sf"/>
</dbReference>
<dbReference type="InterPro" id="IPR053197">
    <property type="entry name" value="F-box_SCFL_complex_component"/>
</dbReference>
<proteinExistence type="predicted"/>
<organism evidence="3">
    <name type="scientific">Oryza barthii</name>
    <dbReference type="NCBI Taxonomy" id="65489"/>
    <lineage>
        <taxon>Eukaryota</taxon>
        <taxon>Viridiplantae</taxon>
        <taxon>Streptophyta</taxon>
        <taxon>Embryophyta</taxon>
        <taxon>Tracheophyta</taxon>
        <taxon>Spermatophyta</taxon>
        <taxon>Magnoliopsida</taxon>
        <taxon>Liliopsida</taxon>
        <taxon>Poales</taxon>
        <taxon>Poaceae</taxon>
        <taxon>BOP clade</taxon>
        <taxon>Oryzoideae</taxon>
        <taxon>Oryzeae</taxon>
        <taxon>Oryzinae</taxon>
        <taxon>Oryza</taxon>
    </lineage>
</organism>
<dbReference type="PANTHER" id="PTHR34223:SF80">
    <property type="entry name" value="OS11G0205900 PROTEIN"/>
    <property type="match status" value="1"/>
</dbReference>
<dbReference type="PaxDb" id="65489-OBART11G06290.2"/>
<feature type="compositionally biased region" description="Acidic residues" evidence="1">
    <location>
        <begin position="1870"/>
        <end position="1914"/>
    </location>
</feature>
<feature type="region of interest" description="Disordered" evidence="1">
    <location>
        <begin position="2224"/>
        <end position="2263"/>
    </location>
</feature>
<reference evidence="3" key="2">
    <citation type="submission" date="2015-03" db="UniProtKB">
        <authorList>
            <consortium name="EnsemblPlants"/>
        </authorList>
    </citation>
    <scope>IDENTIFICATION</scope>
</reference>
<evidence type="ECO:0000313" key="4">
    <source>
        <dbReference type="Proteomes" id="UP000026960"/>
    </source>
</evidence>
<accession>A0A0D3HJF8</accession>
<feature type="region of interest" description="Disordered" evidence="1">
    <location>
        <begin position="474"/>
        <end position="493"/>
    </location>
</feature>
<dbReference type="SMART" id="SM00256">
    <property type="entry name" value="FBOX"/>
    <property type="match status" value="6"/>
</dbReference>
<dbReference type="PANTHER" id="PTHR34223">
    <property type="entry name" value="OS11G0201299 PROTEIN"/>
    <property type="match status" value="1"/>
</dbReference>
<dbReference type="Gene3D" id="1.20.1280.50">
    <property type="match status" value="5"/>
</dbReference>
<feature type="domain" description="F-box" evidence="2">
    <location>
        <begin position="1779"/>
        <end position="1834"/>
    </location>
</feature>
<protein>
    <recommendedName>
        <fullName evidence="2">F-box domain-containing protein</fullName>
    </recommendedName>
</protein>
<dbReference type="eggNOG" id="ENOG502RYTW">
    <property type="taxonomic scope" value="Eukaryota"/>
</dbReference>
<keyword evidence="4" id="KW-1185">Reference proteome</keyword>
<dbReference type="Gramene" id="OBART11G06290.2">
    <property type="protein sequence ID" value="OBART11G06290.2"/>
    <property type="gene ID" value="OBART11G06290"/>
</dbReference>
<dbReference type="InterPro" id="IPR016024">
    <property type="entry name" value="ARM-type_fold"/>
</dbReference>
<dbReference type="SUPFAM" id="SSF48371">
    <property type="entry name" value="ARM repeat"/>
    <property type="match status" value="1"/>
</dbReference>
<sequence>MPPGEAPPPTGGDRIGDLPDGVLQHILGFLPPHEAVPTCVLARRWRHLWKSVAALRITNCWDWRKVVPMEEFRYFVHHLLLRRGRAPIDEFELDLTELSDRDTLRVNRWFRHAVMCQARVLRLDIRVSRGSELELENLPVVSRHLQKLDIYGVKLMHSFLDFSSCPVLQHLEIAGCDLSDSNARKISSLSLKHLNISGCNFSDTFHTHIYAPNLLSLGLVHYMNRTPVFEGIPLLTEAAVGVGAKSGDWNARPRFDDSNNCMLPEALSQAKKLVLLVQEQDFNFEMYWQRCPTFSKLKTLLTSACASAVLDFEAVSCILRHSPVLENLTLQFHRMGHGPDRVEMKGSYSRMDRSSAISEYLKIVVVRFDEIDDLVIKFNSNRYWQQCPIFSRLKTLSICELISADIDFEALSCILQHSPILEKLTLKFRGMERGICTSPSLILTRSLPPLHPPLRCGRFLLCERDARHLFDGMRPGETGKRVKGSPSRSGGADEDRIGCLPDGVLHHILGFLPAPDAVRTCLLARRWRHLWKSATGLRISEGYGVEKLHDFVHHLLLLRGGAPLDTFELGSIDLAEGDNRSMNLWFRHALLCQVRVLRLNVFGLELHDLPFVSRHLVKLELRFVILMHSFLDFSSCPVLEHLEIVSSELSDAKRISSQSLKHLNLTHCTFSENVRIRIDVPNLLSLWLQDYRCRTPVFEVMPLLVKAFVSVNGDSGDWLTCTSGNADSEECPHDDCELCYSNTNCMLLQALSQARSLMLVSQNQEFVFKRDMMRCPTFSNLKTLLLIDSFYVAFDLHGITCILRHSPVLEKLTLELFCQESEHILEMKGSYNQTERSSAISEHLKSVVVKCGVIDERVTKVLKFLSTFNIPPAGDGGVDRLGDLPDEVLQHILGFLPAQEAVQTCVLARRWRHLWKSVATLCITRWDWKKEVSKEKFLNFVHSLLFHRGRAPMDKFDLNLSGDTHLLSIWFREAAMCQARVIRLNIINSWGSQPELDNLNLPVVSRHLAKLQLSGVKLMQSFLNFSSCPVLEHLEIVHCDLSDSNARKISSLSLKHLYIFRCNFSRTFHTQIYAPNLVYLGLVYYMNRTPVFEGVPLLTEAVVGVAAESGDWNACPRFDDSNTNSCMLPEALSQAKKLVLEVEEQDFNFKMYWQHCPTFSKLKTLFISVCISAILDFEGLSCILRHSPVLEILTLQFHRSEFRQKDKVEMKGSYSRMEKSSAISEHLKIVAIQCDDIDDQVIKVLKLLSTFSIREAGRRGKGAARPSDDRIGHLPDEVLHHIIGLLPAPDAVRTCVLARRWRHLWKSATGLRIADDDGVGLVPMEELRDFVDHLLLLRGRAALDTCELSFAGLSSDGGGGDARLVDLWFRHAVLCEVQALRLNAPRSASRLVLDGLPLVSRRLAKLELAHLNLVHNFLDFSSCPVLEHLEIVLCSLSDAERISSQSLKRLNITACDFSEIFRTRIDVPNLLSLRLDNYNHRTPVFEGMPLLVDAFFGVTFASGDIRCCPGVNDDLEECPYDDCDNCPSDNNCKVLQAFSQAKNLALVADSQKFIFKRELIRCPTFSKLKTLLLSDSWIVAFDLHEITCILRHSPVLENLTLQFFYPGPDYCVEIKGSYSRMERSSAISEHLKIVVVKCGVVDERVIKILKFLSTFNIGLRGVGNAVMQNPDLHFVSRKPIGFRAKCFIIPQAHAYKRRGSRGARATDSAAGGRIRRACGARLGLLLAVVVDRRLIHQRLGDRRLFVSCRAVPFARHLFDGMPPRRRGSRGEEMAEASKEGGINALPDELLQHVLSLLSADEAVKTCVLSRRWRHLWRSTDVLRLDADKERWKSSKRFKKFVNHLVLFRGCSPLREFDLEFSSCREKDEKGDDSDEDESDDDRGEDESDEDSDGDESDEHSDDGESDDDSDEDEDSNPFQCVMMWVMYALICQVQVLKIHNFNERYIEIDGGMPLVSQHLTKIELSGIVLKDCFLNFSSCPALKELYFTKNCCFDSVKKIFSQSMQCLRIFCCQFSEYHRTLIYAPSLIRLFLEGFWGRTPFLERMPSLVEASVRPHQDCDDWCSNTYTGNCEDEDCDGCHGMIDKIGNSSNCVLLGGLSEAKSLKLIAGPEIIIFGSDLRWCPMFSKLKNLLLNEWCLLSNFWALACILEHSPVLRKLTLQISKEAKSMMQTEENDNPLRKPAAISEHLKVVKVHCKEVDEVVYKIGKWLSTLDIKVLIKRRNQSPKRVELHRKTRARRRHGHRHRRRRTSPTSSLATPPPKIESRYCSRVASYHGAPASHTGCFLHRGPDARRLFDGMRPQGKTLEMGKRALPRSSDGDEDRTGDLPDGILHHILGSLPARDAVRTCVLARRWRHLWKFATGLRITDREMREPAPMEKLQDFVDHLLLLRGRAPLETCWLNLTRLSSDGDARRVNLWFRHAVLCEVQVLRLDLILNGFQLKLDDLPLASRCLAKLNLSGVHLMHSFPDFSCCPVLEHLDIFFCDLSDAKKITSQSMKCLNIRHCTFSQISRTRISAPNLISLRLENYWHRTPVFEVMPLIVDAFVRVHDRSGDWYSCTSGNADFEECLCEDCDFCHSNTNCVIMQALPQAKNLVLSAHEQEFIFKRELMRCPTFSNLKTLLLINCFCVAFDLHGITSILRHTPVLEKLILEFFFEVTEHDDEVEMKGSCSQMERSSAISKHLKLVIVKCNAIDGRITKILKFLSTFNICFSFE</sequence>
<dbReference type="EnsemblPlants" id="OBART11G06290.2">
    <property type="protein sequence ID" value="OBART11G06290.2"/>
    <property type="gene ID" value="OBART11G06290"/>
</dbReference>
<dbReference type="Gene3D" id="3.80.10.10">
    <property type="entry name" value="Ribonuclease Inhibitor"/>
    <property type="match status" value="4"/>
</dbReference>
<dbReference type="InterPro" id="IPR055357">
    <property type="entry name" value="LRR_At1g61320_AtMIF1"/>
</dbReference>
<evidence type="ECO:0000259" key="2">
    <source>
        <dbReference type="PROSITE" id="PS50181"/>
    </source>
</evidence>
<evidence type="ECO:0000313" key="3">
    <source>
        <dbReference type="EnsemblPlants" id="OBART11G06290.2"/>
    </source>
</evidence>
<dbReference type="InterPro" id="IPR053781">
    <property type="entry name" value="F-box_AtFBL13-like"/>
</dbReference>
<feature type="compositionally biased region" description="Basic residues" evidence="1">
    <location>
        <begin position="2224"/>
        <end position="2250"/>
    </location>
</feature>
<dbReference type="PROSITE" id="PS50181">
    <property type="entry name" value="FBOX"/>
    <property type="match status" value="5"/>
</dbReference>
<feature type="region of interest" description="Disordered" evidence="1">
    <location>
        <begin position="1864"/>
        <end position="1914"/>
    </location>
</feature>
<feature type="domain" description="F-box" evidence="2">
    <location>
        <begin position="1268"/>
        <end position="1304"/>
    </location>
</feature>
<dbReference type="InterPro" id="IPR001810">
    <property type="entry name" value="F-box_dom"/>
</dbReference>
<feature type="domain" description="F-box" evidence="2">
    <location>
        <begin position="494"/>
        <end position="530"/>
    </location>
</feature>
<dbReference type="Pfam" id="PF23622">
    <property type="entry name" value="LRR_At1g61320_AtMIF1"/>
    <property type="match status" value="1"/>
</dbReference>
<reference evidence="3" key="1">
    <citation type="journal article" date="2009" name="Rice">
        <title>De Novo Next Generation Sequencing of Plant Genomes.</title>
        <authorList>
            <person name="Rounsley S."/>
            <person name="Marri P.R."/>
            <person name="Yu Y."/>
            <person name="He R."/>
            <person name="Sisneros N."/>
            <person name="Goicoechea J.L."/>
            <person name="Lee S.J."/>
            <person name="Angelova A."/>
            <person name="Kudrna D."/>
            <person name="Luo M."/>
            <person name="Affourtit J."/>
            <person name="Desany B."/>
            <person name="Knight J."/>
            <person name="Niazi F."/>
            <person name="Egholm M."/>
            <person name="Wing R.A."/>
        </authorList>
    </citation>
    <scope>NUCLEOTIDE SEQUENCE [LARGE SCALE GENOMIC DNA]</scope>
    <source>
        <strain evidence="3">cv. IRGC 105608</strain>
    </source>
</reference>